<accession>A0A7R8WDD6</accession>
<reference evidence="2" key="1">
    <citation type="submission" date="2020-11" db="EMBL/GenBank/DDBJ databases">
        <authorList>
            <person name="Tran Van P."/>
        </authorList>
    </citation>
    <scope>NUCLEOTIDE SEQUENCE</scope>
</reference>
<protein>
    <submittedName>
        <fullName evidence="2">Uncharacterized protein</fullName>
    </submittedName>
</protein>
<evidence type="ECO:0000313" key="2">
    <source>
        <dbReference type="EMBL" id="CAD7227258.1"/>
    </source>
</evidence>
<organism evidence="2">
    <name type="scientific">Cyprideis torosa</name>
    <dbReference type="NCBI Taxonomy" id="163714"/>
    <lineage>
        <taxon>Eukaryota</taxon>
        <taxon>Metazoa</taxon>
        <taxon>Ecdysozoa</taxon>
        <taxon>Arthropoda</taxon>
        <taxon>Crustacea</taxon>
        <taxon>Oligostraca</taxon>
        <taxon>Ostracoda</taxon>
        <taxon>Podocopa</taxon>
        <taxon>Podocopida</taxon>
        <taxon>Cytherocopina</taxon>
        <taxon>Cytheroidea</taxon>
        <taxon>Cytherideidae</taxon>
        <taxon>Cyprideis</taxon>
    </lineage>
</organism>
<evidence type="ECO:0000256" key="1">
    <source>
        <dbReference type="SAM" id="MobiDB-lite"/>
    </source>
</evidence>
<name>A0A7R8WDD6_9CRUS</name>
<dbReference type="EMBL" id="OB661085">
    <property type="protein sequence ID" value="CAD7227258.1"/>
    <property type="molecule type" value="Genomic_DNA"/>
</dbReference>
<sequence length="199" mass="21967">MVQYPGDPCITLNDSSLEPVRTKPYIYAHNTDYSGIIGAKPVPPSPQFQFPESTGRLRADHFAPLHAVWTPGGSTRAIEPEDYSTRGLSEPGRLSCAGGKIQIRIDERKDSLHGSTYAISCTRNRVTCDAALMLKMVVKQWLGDVIGGPGGQIVLWGPPLLWDLPPPTELQLQENRMDFEQTEQSKPSMPLISNPEARK</sequence>
<proteinExistence type="predicted"/>
<dbReference type="AlphaFoldDB" id="A0A7R8WDD6"/>
<feature type="region of interest" description="Disordered" evidence="1">
    <location>
        <begin position="176"/>
        <end position="199"/>
    </location>
</feature>
<gene>
    <name evidence="2" type="ORF">CTOB1V02_LOCUS5166</name>
</gene>